<protein>
    <recommendedName>
        <fullName evidence="2">Flagellar Assembly Protein A N-terminal region domain-containing protein</fullName>
    </recommendedName>
</protein>
<keyword evidence="1" id="KW-0175">Coiled coil</keyword>
<evidence type="ECO:0000259" key="2">
    <source>
        <dbReference type="Pfam" id="PF20250"/>
    </source>
</evidence>
<reference evidence="3 4" key="1">
    <citation type="journal article" date="2015" name="Int. J. Syst. Evol. Microbiol.">
        <title>Novibacillus thermophilus gen. nov., sp. nov., a Gram-staining-negative and moderately thermophilic member of the family Thermoactinomycetaceae.</title>
        <authorList>
            <person name="Yang G."/>
            <person name="Chen J."/>
            <person name="Zhou S."/>
        </authorList>
    </citation>
    <scope>NUCLEOTIDE SEQUENCE [LARGE SCALE GENOMIC DNA]</scope>
    <source>
        <strain evidence="3 4">SG-1</strain>
    </source>
</reference>
<dbReference type="Proteomes" id="UP000188603">
    <property type="component" value="Chromosome"/>
</dbReference>
<dbReference type="AlphaFoldDB" id="A0A1U9KAN9"/>
<name>A0A1U9KAN9_9BACL</name>
<proteinExistence type="predicted"/>
<dbReference type="PANTHER" id="PTHR38032">
    <property type="entry name" value="POLYMERASE-RELATED"/>
    <property type="match status" value="1"/>
</dbReference>
<dbReference type="EMBL" id="CP019699">
    <property type="protein sequence ID" value="AQS57100.1"/>
    <property type="molecule type" value="Genomic_DNA"/>
</dbReference>
<evidence type="ECO:0000313" key="3">
    <source>
        <dbReference type="EMBL" id="AQS57100.1"/>
    </source>
</evidence>
<dbReference type="InterPro" id="IPR046865">
    <property type="entry name" value="FapA_b_solenoid"/>
</dbReference>
<dbReference type="Pfam" id="PF03961">
    <property type="entry name" value="FapA"/>
    <property type="match status" value="1"/>
</dbReference>
<evidence type="ECO:0000256" key="1">
    <source>
        <dbReference type="SAM" id="Coils"/>
    </source>
</evidence>
<gene>
    <name evidence="3" type="ORF">B0W44_16420</name>
</gene>
<evidence type="ECO:0000313" key="4">
    <source>
        <dbReference type="Proteomes" id="UP000188603"/>
    </source>
</evidence>
<feature type="domain" description="Flagellar Assembly Protein A N-terminal region" evidence="2">
    <location>
        <begin position="108"/>
        <end position="254"/>
    </location>
</feature>
<sequence>MNAGNSLQVTGDKIRMADPDLKSALIVPGKHCILIVSGKKVSSPIQIAPEDDVTWRGAHETDPPFEFKVTADRLQVQLTVYADCYDKWAASLERKKEGWVVNCSPEPDPNRPVRVDDIIRQYRARRFQAVLDRSAVEQALDEKAGTPVVIARGIPATKGKNGWVEPHFALDEEVEFETTGNRINFREKRRIPILRAGDLMATVHPPIPGKPGTDVWGHPIPPAPARPAKYRLKQNVREDNGKIYAKITGRPSMTREINPVLDVVSVYTVPGDVDLTFGHVRFEGDVIVLGNILESMKVTATQRIIVHGGVYGAELAAGGSVHVDQTISNSKVYAGQRGTLARKLQQPLKKLYRHVMSVEKSRQQLESEAKKQQKTVLQTDILHHLLTRFYPDTTKQIKTVLNLLDTTNKGLLPNEFIPVKESLERLVEESKSRFRLATWHSVRDELQHFLHETLATCLQKETLTLQTADVSELEVHGDIVFTGKGSTHSHMSASECILFTKPNASCRGGSLTAGKRIVAENLGSLSGSKTVCRAGKRIAAKSIQHCDIQIEGPVQYVEDMTDIEFYKDKGQTRSRPWT</sequence>
<dbReference type="KEGG" id="ntr:B0W44_16420"/>
<dbReference type="OrthoDB" id="1279at2"/>
<dbReference type="InterPro" id="IPR005646">
    <property type="entry name" value="FapA"/>
</dbReference>
<dbReference type="InterPro" id="IPR046866">
    <property type="entry name" value="FapA_N"/>
</dbReference>
<dbReference type="Pfam" id="PF20250">
    <property type="entry name" value="FapA_N"/>
    <property type="match status" value="1"/>
</dbReference>
<feature type="coiled-coil region" evidence="1">
    <location>
        <begin position="348"/>
        <end position="375"/>
    </location>
</feature>
<dbReference type="STRING" id="1471761.B0W44_16420"/>
<accession>A0A1U9KAN9</accession>
<keyword evidence="4" id="KW-1185">Reference proteome</keyword>
<dbReference type="RefSeq" id="WP_077720964.1">
    <property type="nucleotide sequence ID" value="NZ_CP019699.1"/>
</dbReference>
<dbReference type="PANTHER" id="PTHR38032:SF1">
    <property type="entry name" value="RNA-BINDING PROTEIN KHPB N-TERMINAL DOMAIN-CONTAINING PROTEIN"/>
    <property type="match status" value="1"/>
</dbReference>
<organism evidence="3 4">
    <name type="scientific">Novibacillus thermophilus</name>
    <dbReference type="NCBI Taxonomy" id="1471761"/>
    <lineage>
        <taxon>Bacteria</taxon>
        <taxon>Bacillati</taxon>
        <taxon>Bacillota</taxon>
        <taxon>Bacilli</taxon>
        <taxon>Bacillales</taxon>
        <taxon>Thermoactinomycetaceae</taxon>
        <taxon>Novibacillus</taxon>
    </lineage>
</organism>